<dbReference type="Proteomes" id="UP000542353">
    <property type="component" value="Unassembled WGS sequence"/>
</dbReference>
<sequence>MNRLGFRIGEPPEVMEGAIPEMPHTTRASEGHKELHMIGSIGNSAAAGAGSFLNFLLAISDILF</sequence>
<dbReference type="EMBL" id="JACHIH010000002">
    <property type="protein sequence ID" value="MBB5045956.1"/>
    <property type="molecule type" value="Genomic_DNA"/>
</dbReference>
<proteinExistence type="predicted"/>
<comment type="caution">
    <text evidence="1">The sequence shown here is derived from an EMBL/GenBank/DDBJ whole genome shotgun (WGS) entry which is preliminary data.</text>
</comment>
<evidence type="ECO:0000313" key="1">
    <source>
        <dbReference type="EMBL" id="MBB5045956.1"/>
    </source>
</evidence>
<accession>A0A7W7Z0X4</accession>
<evidence type="ECO:0000313" key="2">
    <source>
        <dbReference type="Proteomes" id="UP000542353"/>
    </source>
</evidence>
<gene>
    <name evidence="1" type="ORF">HNR60_000691</name>
</gene>
<name>A0A7W7Z0X4_9BRAD</name>
<organism evidence="1 2">
    <name type="scientific">Rhodopseudomonas rhenobacensis</name>
    <dbReference type="NCBI Taxonomy" id="87461"/>
    <lineage>
        <taxon>Bacteria</taxon>
        <taxon>Pseudomonadati</taxon>
        <taxon>Pseudomonadota</taxon>
        <taxon>Alphaproteobacteria</taxon>
        <taxon>Hyphomicrobiales</taxon>
        <taxon>Nitrobacteraceae</taxon>
        <taxon>Rhodopseudomonas</taxon>
    </lineage>
</organism>
<dbReference type="RefSeq" id="WP_184254293.1">
    <property type="nucleotide sequence ID" value="NZ_JACHIH010000002.1"/>
</dbReference>
<reference evidence="1 2" key="1">
    <citation type="submission" date="2020-08" db="EMBL/GenBank/DDBJ databases">
        <title>Genomic Encyclopedia of Type Strains, Phase IV (KMG-IV): sequencing the most valuable type-strain genomes for metagenomic binning, comparative biology and taxonomic classification.</title>
        <authorList>
            <person name="Goeker M."/>
        </authorList>
    </citation>
    <scope>NUCLEOTIDE SEQUENCE [LARGE SCALE GENOMIC DNA]</scope>
    <source>
        <strain evidence="1 2">DSM 12706</strain>
    </source>
</reference>
<dbReference type="AlphaFoldDB" id="A0A7W7Z0X4"/>
<keyword evidence="2" id="KW-1185">Reference proteome</keyword>
<protein>
    <submittedName>
        <fullName evidence="1">Uncharacterized protein</fullName>
    </submittedName>
</protein>